<comment type="similarity">
    <text evidence="1">Belongs to the cytochrome P450 family.</text>
</comment>
<evidence type="ECO:0000256" key="1">
    <source>
        <dbReference type="ARBA" id="ARBA00010617"/>
    </source>
</evidence>
<evidence type="ECO:0000313" key="4">
    <source>
        <dbReference type="EMBL" id="CAG7721758.1"/>
    </source>
</evidence>
<gene>
    <name evidence="4" type="ORF">AFUS01_LOCUS10952</name>
</gene>
<dbReference type="InterPro" id="IPR001128">
    <property type="entry name" value="Cyt_P450"/>
</dbReference>
<dbReference type="AlphaFoldDB" id="A0A8J2NVD6"/>
<dbReference type="GO" id="GO:0005737">
    <property type="term" value="C:cytoplasm"/>
    <property type="evidence" value="ECO:0007669"/>
    <property type="project" value="TreeGrafter"/>
</dbReference>
<dbReference type="GO" id="GO:0005506">
    <property type="term" value="F:iron ion binding"/>
    <property type="evidence" value="ECO:0007669"/>
    <property type="project" value="InterPro"/>
</dbReference>
<dbReference type="GO" id="GO:0006082">
    <property type="term" value="P:organic acid metabolic process"/>
    <property type="evidence" value="ECO:0007669"/>
    <property type="project" value="TreeGrafter"/>
</dbReference>
<dbReference type="GO" id="GO:0006805">
    <property type="term" value="P:xenobiotic metabolic process"/>
    <property type="evidence" value="ECO:0007669"/>
    <property type="project" value="TreeGrafter"/>
</dbReference>
<dbReference type="Proteomes" id="UP000708208">
    <property type="component" value="Unassembled WGS sequence"/>
</dbReference>
<comment type="caution">
    <text evidence="4">The sequence shown here is derived from an EMBL/GenBank/DDBJ whole genome shotgun (WGS) entry which is preliminary data.</text>
</comment>
<dbReference type="GO" id="GO:0016712">
    <property type="term" value="F:oxidoreductase activity, acting on paired donors, with incorporation or reduction of molecular oxygen, reduced flavin or flavoprotein as one donor, and incorporation of one atom of oxygen"/>
    <property type="evidence" value="ECO:0007669"/>
    <property type="project" value="TreeGrafter"/>
</dbReference>
<keyword evidence="2" id="KW-0479">Metal-binding</keyword>
<name>A0A8J2NVD6_9HEXA</name>
<dbReference type="GO" id="GO:0020037">
    <property type="term" value="F:heme binding"/>
    <property type="evidence" value="ECO:0007669"/>
    <property type="project" value="InterPro"/>
</dbReference>
<evidence type="ECO:0000256" key="2">
    <source>
        <dbReference type="ARBA" id="ARBA00022723"/>
    </source>
</evidence>
<feature type="non-terminal residue" evidence="4">
    <location>
        <position position="1"/>
    </location>
</feature>
<keyword evidence="5" id="KW-1185">Reference proteome</keyword>
<evidence type="ECO:0000313" key="5">
    <source>
        <dbReference type="Proteomes" id="UP000708208"/>
    </source>
</evidence>
<dbReference type="OrthoDB" id="1055148at2759"/>
<dbReference type="EMBL" id="CAJVCH010082547">
    <property type="protein sequence ID" value="CAG7721758.1"/>
    <property type="molecule type" value="Genomic_DNA"/>
</dbReference>
<protein>
    <recommendedName>
        <fullName evidence="6">Cytochrome P450</fullName>
    </recommendedName>
</protein>
<dbReference type="InterPro" id="IPR050182">
    <property type="entry name" value="Cytochrome_P450_fam2"/>
</dbReference>
<sequence>MIEEHRKSKITDQHRDIVDAYLDEVDKTSDPQSPFFESHGNITVAVQDLFSAALDTTRTTLEWLLFYLAKYPNVQEKLQKDVDK</sequence>
<reference evidence="4" key="1">
    <citation type="submission" date="2021-06" db="EMBL/GenBank/DDBJ databases">
        <authorList>
            <person name="Hodson N. C."/>
            <person name="Mongue J. A."/>
            <person name="Jaron S. K."/>
        </authorList>
    </citation>
    <scope>NUCLEOTIDE SEQUENCE</scope>
</reference>
<dbReference type="PANTHER" id="PTHR24300">
    <property type="entry name" value="CYTOCHROME P450 508A4-RELATED"/>
    <property type="match status" value="1"/>
</dbReference>
<evidence type="ECO:0000256" key="3">
    <source>
        <dbReference type="ARBA" id="ARBA00023004"/>
    </source>
</evidence>
<keyword evidence="3" id="KW-0408">Iron</keyword>
<accession>A0A8J2NVD6</accession>
<organism evidence="4 5">
    <name type="scientific">Allacma fusca</name>
    <dbReference type="NCBI Taxonomy" id="39272"/>
    <lineage>
        <taxon>Eukaryota</taxon>
        <taxon>Metazoa</taxon>
        <taxon>Ecdysozoa</taxon>
        <taxon>Arthropoda</taxon>
        <taxon>Hexapoda</taxon>
        <taxon>Collembola</taxon>
        <taxon>Symphypleona</taxon>
        <taxon>Sminthuridae</taxon>
        <taxon>Allacma</taxon>
    </lineage>
</organism>
<dbReference type="PANTHER" id="PTHR24300:SF375">
    <property type="entry name" value="CYTOCHROME P450 FAMILY"/>
    <property type="match status" value="1"/>
</dbReference>
<evidence type="ECO:0008006" key="6">
    <source>
        <dbReference type="Google" id="ProtNLM"/>
    </source>
</evidence>
<proteinExistence type="inferred from homology"/>
<dbReference type="Pfam" id="PF00067">
    <property type="entry name" value="p450"/>
    <property type="match status" value="1"/>
</dbReference>